<protein>
    <submittedName>
        <fullName evidence="2">NADPH-dependent FMN reductase</fullName>
    </submittedName>
</protein>
<dbReference type="InterPro" id="IPR050712">
    <property type="entry name" value="NAD(P)H-dep_reductase"/>
</dbReference>
<sequence length="194" mass="20848">MNEHPKIIAMAGSMRAGSWNKKLVRIAAAGARKAGAEVTILDLSDYRLPLYDGDLEEAEGVPDKAKALKKLFAEHDGFLFSSPEYNSSISGTFKNMIDWISRPEKGEPSLVAFKGKSAALMSASIGALGGLRGLVHVRAILGNIGVLVLPDQVAISSSQEAFNEDGQLKDPKKLEQTLGLGRQLTELLKKTTID</sequence>
<dbReference type="InterPro" id="IPR005025">
    <property type="entry name" value="FMN_Rdtase-like_dom"/>
</dbReference>
<dbReference type="Pfam" id="PF03358">
    <property type="entry name" value="FMN_red"/>
    <property type="match status" value="1"/>
</dbReference>
<dbReference type="AlphaFoldDB" id="D6YWV6"/>
<dbReference type="OrthoDB" id="9806724at2"/>
<reference evidence="2 3" key="1">
    <citation type="journal article" date="2010" name="PLoS ONE">
        <title>The Waddlia genome: a window into chlamydial biology.</title>
        <authorList>
            <person name="Bertelli C."/>
            <person name="Collyn F."/>
            <person name="Croxatto A."/>
            <person name="Ruckert C."/>
            <person name="Polkinghorne A."/>
            <person name="Kebbi-Beghdadi C."/>
            <person name="Goesmann A."/>
            <person name="Vaughan L."/>
            <person name="Greub G."/>
        </authorList>
    </citation>
    <scope>NUCLEOTIDE SEQUENCE [LARGE SCALE GENOMIC DNA]</scope>
    <source>
        <strain evidence="3">ATCC VR-1470 / WSU 86-1044</strain>
    </source>
</reference>
<dbReference type="STRING" id="716544.wcw_1265"/>
<keyword evidence="3" id="KW-1185">Reference proteome</keyword>
<feature type="domain" description="NADPH-dependent FMN reductase-like" evidence="1">
    <location>
        <begin position="5"/>
        <end position="158"/>
    </location>
</feature>
<dbReference type="RefSeq" id="WP_013182329.1">
    <property type="nucleotide sequence ID" value="NC_014225.1"/>
</dbReference>
<dbReference type="eggNOG" id="COG0431">
    <property type="taxonomic scope" value="Bacteria"/>
</dbReference>
<accession>D6YWV6</accession>
<dbReference type="EMBL" id="CP001928">
    <property type="protein sequence ID" value="ADI38617.1"/>
    <property type="molecule type" value="Genomic_DNA"/>
</dbReference>
<dbReference type="KEGG" id="wch:wcw_1265"/>
<dbReference type="PANTHER" id="PTHR30543">
    <property type="entry name" value="CHROMATE REDUCTASE"/>
    <property type="match status" value="1"/>
</dbReference>
<dbReference type="Proteomes" id="UP000001505">
    <property type="component" value="Chromosome"/>
</dbReference>
<proteinExistence type="predicted"/>
<dbReference type="PANTHER" id="PTHR30543:SF21">
    <property type="entry name" value="NAD(P)H-DEPENDENT FMN REDUCTASE LOT6"/>
    <property type="match status" value="1"/>
</dbReference>
<organism evidence="2 3">
    <name type="scientific">Waddlia chondrophila (strain ATCC VR-1470 / WSU 86-1044)</name>
    <dbReference type="NCBI Taxonomy" id="716544"/>
    <lineage>
        <taxon>Bacteria</taxon>
        <taxon>Pseudomonadati</taxon>
        <taxon>Chlamydiota</taxon>
        <taxon>Chlamydiia</taxon>
        <taxon>Parachlamydiales</taxon>
        <taxon>Waddliaceae</taxon>
        <taxon>Waddlia</taxon>
    </lineage>
</organism>
<dbReference type="GO" id="GO:0016491">
    <property type="term" value="F:oxidoreductase activity"/>
    <property type="evidence" value="ECO:0007669"/>
    <property type="project" value="InterPro"/>
</dbReference>
<dbReference type="HOGENOM" id="CLU_055322_4_1_0"/>
<dbReference type="InterPro" id="IPR029039">
    <property type="entry name" value="Flavoprotein-like_sf"/>
</dbReference>
<evidence type="ECO:0000313" key="2">
    <source>
        <dbReference type="EMBL" id="ADI38617.1"/>
    </source>
</evidence>
<dbReference type="Gene3D" id="3.40.50.360">
    <property type="match status" value="1"/>
</dbReference>
<name>D6YWV6_WADCW</name>
<evidence type="ECO:0000313" key="3">
    <source>
        <dbReference type="Proteomes" id="UP000001505"/>
    </source>
</evidence>
<gene>
    <name evidence="2" type="ordered locus">wcw_1265</name>
</gene>
<evidence type="ECO:0000259" key="1">
    <source>
        <dbReference type="Pfam" id="PF03358"/>
    </source>
</evidence>
<dbReference type="GO" id="GO:0005829">
    <property type="term" value="C:cytosol"/>
    <property type="evidence" value="ECO:0007669"/>
    <property type="project" value="TreeGrafter"/>
</dbReference>
<dbReference type="GO" id="GO:0010181">
    <property type="term" value="F:FMN binding"/>
    <property type="evidence" value="ECO:0007669"/>
    <property type="project" value="TreeGrafter"/>
</dbReference>
<dbReference type="SUPFAM" id="SSF52218">
    <property type="entry name" value="Flavoproteins"/>
    <property type="match status" value="1"/>
</dbReference>